<proteinExistence type="predicted"/>
<evidence type="ECO:0000313" key="1">
    <source>
        <dbReference type="EMBL" id="MBX07669.1"/>
    </source>
</evidence>
<reference evidence="1" key="1">
    <citation type="submission" date="2018-02" db="EMBL/GenBank/DDBJ databases">
        <title>Rhizophora mucronata_Transcriptome.</title>
        <authorList>
            <person name="Meera S.P."/>
            <person name="Sreeshan A."/>
            <person name="Augustine A."/>
        </authorList>
    </citation>
    <scope>NUCLEOTIDE SEQUENCE</scope>
    <source>
        <tissue evidence="1">Leaf</tissue>
    </source>
</reference>
<accession>A0A2P2KPL8</accession>
<sequence>MIPLSCQDRNTTSSRGMLSLFVDKFPLNKSCQYFSRKSGSHVG</sequence>
<protein>
    <submittedName>
        <fullName evidence="1">Uncharacterized protein</fullName>
    </submittedName>
</protein>
<dbReference type="EMBL" id="GGEC01027185">
    <property type="protein sequence ID" value="MBX07669.1"/>
    <property type="molecule type" value="Transcribed_RNA"/>
</dbReference>
<organism evidence="1">
    <name type="scientific">Rhizophora mucronata</name>
    <name type="common">Asiatic mangrove</name>
    <dbReference type="NCBI Taxonomy" id="61149"/>
    <lineage>
        <taxon>Eukaryota</taxon>
        <taxon>Viridiplantae</taxon>
        <taxon>Streptophyta</taxon>
        <taxon>Embryophyta</taxon>
        <taxon>Tracheophyta</taxon>
        <taxon>Spermatophyta</taxon>
        <taxon>Magnoliopsida</taxon>
        <taxon>eudicotyledons</taxon>
        <taxon>Gunneridae</taxon>
        <taxon>Pentapetalae</taxon>
        <taxon>rosids</taxon>
        <taxon>fabids</taxon>
        <taxon>Malpighiales</taxon>
        <taxon>Rhizophoraceae</taxon>
        <taxon>Rhizophora</taxon>
    </lineage>
</organism>
<dbReference type="AlphaFoldDB" id="A0A2P2KPL8"/>
<name>A0A2P2KPL8_RHIMU</name>